<dbReference type="AlphaFoldDB" id="A0A3D9RMB4"/>
<feature type="transmembrane region" description="Helical" evidence="1">
    <location>
        <begin position="12"/>
        <end position="28"/>
    </location>
</feature>
<keyword evidence="1" id="KW-1133">Transmembrane helix</keyword>
<evidence type="ECO:0000256" key="1">
    <source>
        <dbReference type="SAM" id="Phobius"/>
    </source>
</evidence>
<protein>
    <recommendedName>
        <fullName evidence="2">Inner membrane protein YgaP-like transmembrane domain-containing protein</fullName>
    </recommendedName>
</protein>
<dbReference type="Pfam" id="PF11127">
    <property type="entry name" value="YgaP-like_TM"/>
    <property type="match status" value="1"/>
</dbReference>
<evidence type="ECO:0000313" key="3">
    <source>
        <dbReference type="EMBL" id="REE80708.1"/>
    </source>
</evidence>
<feature type="domain" description="Inner membrane protein YgaP-like transmembrane" evidence="2">
    <location>
        <begin position="1"/>
        <end position="67"/>
    </location>
</feature>
<dbReference type="EMBL" id="QTTQ01000011">
    <property type="protein sequence ID" value="REE80708.1"/>
    <property type="molecule type" value="Genomic_DNA"/>
</dbReference>
<evidence type="ECO:0000259" key="2">
    <source>
        <dbReference type="Pfam" id="PF11127"/>
    </source>
</evidence>
<keyword evidence="1" id="KW-0812">Transmembrane</keyword>
<feature type="transmembrane region" description="Helical" evidence="1">
    <location>
        <begin position="34"/>
        <end position="60"/>
    </location>
</feature>
<reference evidence="3 4" key="1">
    <citation type="submission" date="2018-08" db="EMBL/GenBank/DDBJ databases">
        <title>Genomic Encyclopedia of Type Strains, Phase III (KMG-III): the genomes of soil and plant-associated and newly described type strains.</title>
        <authorList>
            <person name="Whitman W."/>
        </authorList>
    </citation>
    <scope>NUCLEOTIDE SEQUENCE [LARGE SCALE GENOMIC DNA]</scope>
    <source>
        <strain evidence="3 4">325-5</strain>
    </source>
</reference>
<dbReference type="Proteomes" id="UP000256429">
    <property type="component" value="Unassembled WGS sequence"/>
</dbReference>
<organism evidence="3 4">
    <name type="scientific">Lutibacter oceani</name>
    <dbReference type="NCBI Taxonomy" id="1853311"/>
    <lineage>
        <taxon>Bacteria</taxon>
        <taxon>Pseudomonadati</taxon>
        <taxon>Bacteroidota</taxon>
        <taxon>Flavobacteriia</taxon>
        <taxon>Flavobacteriales</taxon>
        <taxon>Flavobacteriaceae</taxon>
        <taxon>Lutibacter</taxon>
    </lineage>
</organism>
<dbReference type="RefSeq" id="WP_115881397.1">
    <property type="nucleotide sequence ID" value="NZ_QTTQ01000011.1"/>
</dbReference>
<evidence type="ECO:0000313" key="4">
    <source>
        <dbReference type="Proteomes" id="UP000256429"/>
    </source>
</evidence>
<dbReference type="InterPro" id="IPR021309">
    <property type="entry name" value="YgaP-like_TM"/>
</dbReference>
<sequence>MNKNIGSTDKIIRVVLGIAISYFAYSASIDQNWIRTVLFIISAILFITTAFSICPLYKLFGINTCEIKK</sequence>
<keyword evidence="1" id="KW-0472">Membrane</keyword>
<proteinExistence type="predicted"/>
<gene>
    <name evidence="3" type="ORF">BX611_2361</name>
</gene>
<accession>A0A3D9RMB4</accession>
<keyword evidence="4" id="KW-1185">Reference proteome</keyword>
<comment type="caution">
    <text evidence="3">The sequence shown here is derived from an EMBL/GenBank/DDBJ whole genome shotgun (WGS) entry which is preliminary data.</text>
</comment>
<dbReference type="OrthoDB" id="9804804at2"/>
<name>A0A3D9RMB4_9FLAO</name>